<dbReference type="Pfam" id="PF07885">
    <property type="entry name" value="Ion_trans_2"/>
    <property type="match status" value="2"/>
</dbReference>
<feature type="transmembrane region" description="Helical" evidence="14">
    <location>
        <begin position="170"/>
        <end position="192"/>
    </location>
</feature>
<keyword evidence="16" id="KW-1185">Reference proteome</keyword>
<evidence type="ECO:0000256" key="10">
    <source>
        <dbReference type="ARBA" id="ARBA00023136"/>
    </source>
</evidence>
<feature type="domain" description="Potassium channel" evidence="15">
    <location>
        <begin position="180"/>
        <end position="262"/>
    </location>
</feature>
<dbReference type="RefSeq" id="XP_014670009.1">
    <property type="nucleotide sequence ID" value="XM_014814523.1"/>
</dbReference>
<feature type="transmembrane region" description="Helical" evidence="14">
    <location>
        <begin position="204"/>
        <end position="231"/>
    </location>
</feature>
<keyword evidence="9 12" id="KW-0406">Ion transport</keyword>
<evidence type="ECO:0000256" key="3">
    <source>
        <dbReference type="ARBA" id="ARBA00022448"/>
    </source>
</evidence>
<dbReference type="GeneID" id="106811013"/>
<keyword evidence="7" id="KW-0630">Potassium</keyword>
<dbReference type="InterPro" id="IPR013099">
    <property type="entry name" value="K_chnl_dom"/>
</dbReference>
<evidence type="ECO:0000256" key="13">
    <source>
        <dbReference type="SAM" id="MobiDB-lite"/>
    </source>
</evidence>
<proteinExistence type="inferred from homology"/>
<sequence>MHWKIVVSLAVAFLAYLMIGGAVFQALERSNETEAKTVYMDVNKDFLKNFSCVSEEDLKRLVTYVIGAYKHGVVFLAVQEEEGEDEDVSVSNWDYYSSLFFSVTVITTIGYGHLSPGTFAGQLFCILYALVGIPLTGVFLAGVGDKLARGFHFLNDKSFLSQYDGRCAKVVKGSVIAFFCIWIFFLLPAFMFKFYEGWTFFEGVYYSFITLSTIGFGDYVAGYGSITGLAFSPGYKLLLVTWIIFGLAFLSLVINLLADIMRSRVVDRVQDHVDRGRKAQRHLQEKTKRTEVKQEDYNLVATTCIIEGVLQMNEKVPLLRKKCLVFDDNTNTTQRSDSADSKDVQSQGALSAHPETQESSGDDYLPCCIRYTSQDEIAPIKTGCLHPNYKTVKDDSVIEHL</sequence>
<keyword evidence="4" id="KW-0633">Potassium transport</keyword>
<dbReference type="PANTHER" id="PTHR11003:SF334">
    <property type="entry name" value="FI03418P"/>
    <property type="match status" value="1"/>
</dbReference>
<evidence type="ECO:0000256" key="6">
    <source>
        <dbReference type="ARBA" id="ARBA00022826"/>
    </source>
</evidence>
<evidence type="ECO:0000256" key="4">
    <source>
        <dbReference type="ARBA" id="ARBA00022538"/>
    </source>
</evidence>
<dbReference type="PRINTS" id="PR01333">
    <property type="entry name" value="2POREKCHANEL"/>
</dbReference>
<evidence type="ECO:0000259" key="15">
    <source>
        <dbReference type="Pfam" id="PF07885"/>
    </source>
</evidence>
<dbReference type="Proteomes" id="UP000695022">
    <property type="component" value="Unplaced"/>
</dbReference>
<evidence type="ECO:0000313" key="16">
    <source>
        <dbReference type="Proteomes" id="UP000695022"/>
    </source>
</evidence>
<dbReference type="PRINTS" id="PR01095">
    <property type="entry name" value="TASKCHANNEL"/>
</dbReference>
<keyword evidence="10 14" id="KW-0472">Membrane</keyword>
<comment type="subcellular location">
    <subcellularLocation>
        <location evidence="1">Membrane</location>
        <topology evidence="1">Multi-pass membrane protein</topology>
    </subcellularLocation>
</comment>
<dbReference type="RefSeq" id="XP_014670012.1">
    <property type="nucleotide sequence ID" value="XM_014814526.1"/>
</dbReference>
<keyword evidence="6" id="KW-0631">Potassium channel</keyword>
<gene>
    <name evidence="17 18 19 20 21" type="primary">LOC106811013</name>
</gene>
<dbReference type="RefSeq" id="XP_014670010.1">
    <property type="nucleotide sequence ID" value="XM_014814524.1"/>
</dbReference>
<feature type="transmembrane region" description="Helical" evidence="14">
    <location>
        <begin position="95"/>
        <end position="114"/>
    </location>
</feature>
<evidence type="ECO:0000313" key="20">
    <source>
        <dbReference type="RefSeq" id="XP_014670011.1"/>
    </source>
</evidence>
<dbReference type="SUPFAM" id="SSF81324">
    <property type="entry name" value="Voltage-gated potassium channels"/>
    <property type="match status" value="2"/>
</dbReference>
<keyword evidence="11 12" id="KW-0407">Ion channel</keyword>
<evidence type="ECO:0000256" key="5">
    <source>
        <dbReference type="ARBA" id="ARBA00022692"/>
    </source>
</evidence>
<evidence type="ECO:0000256" key="7">
    <source>
        <dbReference type="ARBA" id="ARBA00022958"/>
    </source>
</evidence>
<protein>
    <submittedName>
        <fullName evidence="17 18">Potassium channel subfamily K member 16-like isoform X1</fullName>
    </submittedName>
</protein>
<evidence type="ECO:0000256" key="1">
    <source>
        <dbReference type="ARBA" id="ARBA00004141"/>
    </source>
</evidence>
<feature type="transmembrane region" description="Helical" evidence="14">
    <location>
        <begin position="237"/>
        <end position="258"/>
    </location>
</feature>
<evidence type="ECO:0000313" key="18">
    <source>
        <dbReference type="RefSeq" id="XP_014670009.1"/>
    </source>
</evidence>
<feature type="transmembrane region" description="Helical" evidence="14">
    <location>
        <begin position="126"/>
        <end position="144"/>
    </location>
</feature>
<feature type="domain" description="Potassium channel" evidence="15">
    <location>
        <begin position="78"/>
        <end position="147"/>
    </location>
</feature>
<dbReference type="PANTHER" id="PTHR11003">
    <property type="entry name" value="POTASSIUM CHANNEL, SUBFAMILY K"/>
    <property type="match status" value="1"/>
</dbReference>
<evidence type="ECO:0000256" key="14">
    <source>
        <dbReference type="SAM" id="Phobius"/>
    </source>
</evidence>
<evidence type="ECO:0000313" key="19">
    <source>
        <dbReference type="RefSeq" id="XP_014670010.1"/>
    </source>
</evidence>
<accession>A0ABM1ECT8</accession>
<name>A0ABM1ECT8_PRICU</name>
<evidence type="ECO:0000256" key="8">
    <source>
        <dbReference type="ARBA" id="ARBA00022989"/>
    </source>
</evidence>
<dbReference type="RefSeq" id="XP_014670011.1">
    <property type="nucleotide sequence ID" value="XM_014814525.1"/>
</dbReference>
<feature type="region of interest" description="Disordered" evidence="13">
    <location>
        <begin position="332"/>
        <end position="360"/>
    </location>
</feature>
<dbReference type="InterPro" id="IPR003280">
    <property type="entry name" value="2pore_dom_K_chnl"/>
</dbReference>
<organism evidence="16 18">
    <name type="scientific">Priapulus caudatus</name>
    <name type="common">Priapulid worm</name>
    <dbReference type="NCBI Taxonomy" id="37621"/>
    <lineage>
        <taxon>Eukaryota</taxon>
        <taxon>Metazoa</taxon>
        <taxon>Ecdysozoa</taxon>
        <taxon>Scalidophora</taxon>
        <taxon>Priapulida</taxon>
        <taxon>Priapulimorpha</taxon>
        <taxon>Priapulimorphida</taxon>
        <taxon>Priapulidae</taxon>
        <taxon>Priapulus</taxon>
    </lineage>
</organism>
<keyword evidence="5 12" id="KW-0812">Transmembrane</keyword>
<evidence type="ECO:0000256" key="9">
    <source>
        <dbReference type="ARBA" id="ARBA00023065"/>
    </source>
</evidence>
<reference evidence="17 18" key="1">
    <citation type="submission" date="2025-05" db="UniProtKB">
        <authorList>
            <consortium name="RefSeq"/>
        </authorList>
    </citation>
    <scope>IDENTIFICATION</scope>
</reference>
<evidence type="ECO:0000256" key="2">
    <source>
        <dbReference type="ARBA" id="ARBA00006666"/>
    </source>
</evidence>
<dbReference type="RefSeq" id="XP_014670008.1">
    <property type="nucleotide sequence ID" value="XM_014814522.1"/>
</dbReference>
<comment type="similarity">
    <text evidence="2 12">Belongs to the two pore domain potassium channel (TC 1.A.1.8) family.</text>
</comment>
<evidence type="ECO:0000313" key="21">
    <source>
        <dbReference type="RefSeq" id="XP_014670012.1"/>
    </source>
</evidence>
<keyword evidence="8 14" id="KW-1133">Transmembrane helix</keyword>
<evidence type="ECO:0000256" key="11">
    <source>
        <dbReference type="ARBA" id="ARBA00023303"/>
    </source>
</evidence>
<evidence type="ECO:0000313" key="17">
    <source>
        <dbReference type="RefSeq" id="XP_014670008.1"/>
    </source>
</evidence>
<dbReference type="InterPro" id="IPR003092">
    <property type="entry name" value="2pore_dom_K_chnl_TASK"/>
</dbReference>
<evidence type="ECO:0000256" key="12">
    <source>
        <dbReference type="RuleBase" id="RU003857"/>
    </source>
</evidence>
<keyword evidence="3 12" id="KW-0813">Transport</keyword>
<dbReference type="Gene3D" id="1.10.287.70">
    <property type="match status" value="1"/>
</dbReference>